<comment type="caution">
    <text evidence="2">The sequence shown here is derived from an EMBL/GenBank/DDBJ whole genome shotgun (WGS) entry which is preliminary data.</text>
</comment>
<keyword evidence="3" id="KW-1185">Reference proteome</keyword>
<dbReference type="EMBL" id="LUTY01000739">
    <property type="protein sequence ID" value="OAD22792.1"/>
    <property type="molecule type" value="Genomic_DNA"/>
</dbReference>
<accession>A0A176S3V4</accession>
<keyword evidence="1" id="KW-0732">Signal</keyword>
<sequence>MANPNTMVNTALASVLAMGLGTTSTNVLAGKPGFEKCAGIVKAGMNACGTSKHGCGGVAKTDADSEEWIYLPKGTCEKIVNATLKQEADDAQAQVENWEKCAGIVKVGMNACGTSKHGCGGAAKTDADPEEWIMVPQGTCDKIVGGITK</sequence>
<proteinExistence type="predicted"/>
<feature type="chain" id="PRO_5008049002" evidence="1">
    <location>
        <begin position="30"/>
        <end position="149"/>
    </location>
</feature>
<dbReference type="AlphaFoldDB" id="A0A176S3V4"/>
<evidence type="ECO:0000313" key="2">
    <source>
        <dbReference type="EMBL" id="OAD22792.1"/>
    </source>
</evidence>
<dbReference type="Proteomes" id="UP000076962">
    <property type="component" value="Unassembled WGS sequence"/>
</dbReference>
<name>A0A176S3V4_9GAMM</name>
<protein>
    <submittedName>
        <fullName evidence="2">Signal peptide protein</fullName>
    </submittedName>
</protein>
<organism evidence="2 3">
    <name type="scientific">Candidatus Thiomargarita nelsonii</name>
    <dbReference type="NCBI Taxonomy" id="1003181"/>
    <lineage>
        <taxon>Bacteria</taxon>
        <taxon>Pseudomonadati</taxon>
        <taxon>Pseudomonadota</taxon>
        <taxon>Gammaproteobacteria</taxon>
        <taxon>Thiotrichales</taxon>
        <taxon>Thiotrichaceae</taxon>
        <taxon>Thiomargarita</taxon>
    </lineage>
</organism>
<evidence type="ECO:0000313" key="3">
    <source>
        <dbReference type="Proteomes" id="UP000076962"/>
    </source>
</evidence>
<dbReference type="PATRIC" id="fig|1003181.4.peg.1938"/>
<gene>
    <name evidence="2" type="ORF">THIOM_001391</name>
</gene>
<reference evidence="2 3" key="1">
    <citation type="submission" date="2016-05" db="EMBL/GenBank/DDBJ databases">
        <title>Single-cell genome of chain-forming Candidatus Thiomargarita nelsonii and comparison to other large sulfur-oxidizing bacteria.</title>
        <authorList>
            <person name="Winkel M."/>
            <person name="Salman V."/>
            <person name="Woyke T."/>
            <person name="Schulz-Vogt H."/>
            <person name="Richter M."/>
            <person name="Flood B."/>
            <person name="Bailey J."/>
            <person name="Amann R."/>
            <person name="Mussmann M."/>
        </authorList>
    </citation>
    <scope>NUCLEOTIDE SEQUENCE [LARGE SCALE GENOMIC DNA]</scope>
    <source>
        <strain evidence="2 3">THI036</strain>
    </source>
</reference>
<dbReference type="Pfam" id="PF10048">
    <property type="entry name" value="DUF2282"/>
    <property type="match status" value="2"/>
</dbReference>
<feature type="signal peptide" evidence="1">
    <location>
        <begin position="1"/>
        <end position="29"/>
    </location>
</feature>
<dbReference type="InterPro" id="IPR018740">
    <property type="entry name" value="DUF2282_membr"/>
</dbReference>
<evidence type="ECO:0000256" key="1">
    <source>
        <dbReference type="SAM" id="SignalP"/>
    </source>
</evidence>